<protein>
    <recommendedName>
        <fullName evidence="5">Fibronectin type-III domain-containing protein</fullName>
    </recommendedName>
</protein>
<organism evidence="3 4">
    <name type="scientific">Melipona bicolor</name>
    <dbReference type="NCBI Taxonomy" id="60889"/>
    <lineage>
        <taxon>Eukaryota</taxon>
        <taxon>Metazoa</taxon>
        <taxon>Ecdysozoa</taxon>
        <taxon>Arthropoda</taxon>
        <taxon>Hexapoda</taxon>
        <taxon>Insecta</taxon>
        <taxon>Pterygota</taxon>
        <taxon>Neoptera</taxon>
        <taxon>Endopterygota</taxon>
        <taxon>Hymenoptera</taxon>
        <taxon>Apocrita</taxon>
        <taxon>Aculeata</taxon>
        <taxon>Apoidea</taxon>
        <taxon>Anthophila</taxon>
        <taxon>Apidae</taxon>
        <taxon>Melipona</taxon>
    </lineage>
</organism>
<proteinExistence type="predicted"/>
<dbReference type="AlphaFoldDB" id="A0AA40FHY2"/>
<evidence type="ECO:0000313" key="4">
    <source>
        <dbReference type="Proteomes" id="UP001177670"/>
    </source>
</evidence>
<feature type="chain" id="PRO_5041313840" description="Fibronectin type-III domain-containing protein" evidence="2">
    <location>
        <begin position="19"/>
        <end position="439"/>
    </location>
</feature>
<keyword evidence="1" id="KW-1133">Transmembrane helix</keyword>
<keyword evidence="1" id="KW-0812">Transmembrane</keyword>
<feature type="transmembrane region" description="Helical" evidence="1">
    <location>
        <begin position="403"/>
        <end position="427"/>
    </location>
</feature>
<sequence>MVTLWFIFLAWSSALSTGFDLGPIVRTAQCRSQCLKQHTVNGSCDTVWKTEYQQAQSCGICWQYCETLENQWEKTRTICEGDQYLHVSKFTGETAFWIRGVVCILRREFSVPCSVDLYSQRGNAEREVSRGIETNSYSLKCPACQTACNYRKTRIEEKYLPTMLPAPEKAPVVLERFDVAVMMRNVRDEWRIVGYFPGERAPDLRQDTWIIVATEDDIKHYSWQEWVPKLESLKKGFFYEAIISWKDVDTQIQRQKSLAEARANDRLRQVFLERYGEKVLAEWKSQEFIKISKEIFRRFFFRNGKENFEVNNALPKVSNDRIHEEISRESKKESYVVSWQPQTGGLKGNQVTDSNSAQISLLPGTKYLVRIASNNGPGSFPIEVDTRLNSEGTRNMQRTVQRLFVWEICVTLMSILFFAAIFALAILHGKTKTAECEQV</sequence>
<dbReference type="Proteomes" id="UP001177670">
    <property type="component" value="Unassembled WGS sequence"/>
</dbReference>
<name>A0AA40FHY2_9HYME</name>
<dbReference type="EMBL" id="JAHYIQ010000037">
    <property type="protein sequence ID" value="KAK1119230.1"/>
    <property type="molecule type" value="Genomic_DNA"/>
</dbReference>
<feature type="signal peptide" evidence="2">
    <location>
        <begin position="1"/>
        <end position="18"/>
    </location>
</feature>
<evidence type="ECO:0008006" key="5">
    <source>
        <dbReference type="Google" id="ProtNLM"/>
    </source>
</evidence>
<comment type="caution">
    <text evidence="3">The sequence shown here is derived from an EMBL/GenBank/DDBJ whole genome shotgun (WGS) entry which is preliminary data.</text>
</comment>
<gene>
    <name evidence="3" type="ORF">K0M31_013421</name>
</gene>
<keyword evidence="2" id="KW-0732">Signal</keyword>
<evidence type="ECO:0000313" key="3">
    <source>
        <dbReference type="EMBL" id="KAK1119230.1"/>
    </source>
</evidence>
<keyword evidence="4" id="KW-1185">Reference proteome</keyword>
<keyword evidence="1" id="KW-0472">Membrane</keyword>
<reference evidence="3" key="1">
    <citation type="submission" date="2021-10" db="EMBL/GenBank/DDBJ databases">
        <title>Melipona bicolor Genome sequencing and assembly.</title>
        <authorList>
            <person name="Araujo N.S."/>
            <person name="Arias M.C."/>
        </authorList>
    </citation>
    <scope>NUCLEOTIDE SEQUENCE</scope>
    <source>
        <strain evidence="3">USP_2M_L1-L4_2017</strain>
        <tissue evidence="3">Whole body</tissue>
    </source>
</reference>
<evidence type="ECO:0000256" key="1">
    <source>
        <dbReference type="SAM" id="Phobius"/>
    </source>
</evidence>
<accession>A0AA40FHY2</accession>
<evidence type="ECO:0000256" key="2">
    <source>
        <dbReference type="SAM" id="SignalP"/>
    </source>
</evidence>